<evidence type="ECO:0000256" key="1">
    <source>
        <dbReference type="SAM" id="MobiDB-lite"/>
    </source>
</evidence>
<accession>A0ABP8UB38</accession>
<keyword evidence="4" id="KW-1185">Reference proteome</keyword>
<evidence type="ECO:0000313" key="3">
    <source>
        <dbReference type="EMBL" id="GAA4624969.1"/>
    </source>
</evidence>
<gene>
    <name evidence="3" type="ORF">GCM10023196_027290</name>
</gene>
<name>A0ABP8UB38_9ACTN</name>
<organism evidence="3 4">
    <name type="scientific">Actinoallomurus vinaceus</name>
    <dbReference type="NCBI Taxonomy" id="1080074"/>
    <lineage>
        <taxon>Bacteria</taxon>
        <taxon>Bacillati</taxon>
        <taxon>Actinomycetota</taxon>
        <taxon>Actinomycetes</taxon>
        <taxon>Streptosporangiales</taxon>
        <taxon>Thermomonosporaceae</taxon>
        <taxon>Actinoallomurus</taxon>
    </lineage>
</organism>
<protein>
    <submittedName>
        <fullName evidence="3">Uncharacterized protein</fullName>
    </submittedName>
</protein>
<feature type="region of interest" description="Disordered" evidence="1">
    <location>
        <begin position="1"/>
        <end position="165"/>
    </location>
</feature>
<evidence type="ECO:0000313" key="4">
    <source>
        <dbReference type="Proteomes" id="UP001501442"/>
    </source>
</evidence>
<feature type="compositionally biased region" description="Gly residues" evidence="1">
    <location>
        <begin position="104"/>
        <end position="118"/>
    </location>
</feature>
<dbReference type="Proteomes" id="UP001501442">
    <property type="component" value="Unassembled WGS sequence"/>
</dbReference>
<keyword evidence="2" id="KW-0472">Membrane</keyword>
<comment type="caution">
    <text evidence="3">The sequence shown here is derived from an EMBL/GenBank/DDBJ whole genome shotgun (WGS) entry which is preliminary data.</text>
</comment>
<keyword evidence="2" id="KW-0812">Transmembrane</keyword>
<evidence type="ECO:0000256" key="2">
    <source>
        <dbReference type="SAM" id="Phobius"/>
    </source>
</evidence>
<reference evidence="4" key="1">
    <citation type="journal article" date="2019" name="Int. J. Syst. Evol. Microbiol.">
        <title>The Global Catalogue of Microorganisms (GCM) 10K type strain sequencing project: providing services to taxonomists for standard genome sequencing and annotation.</title>
        <authorList>
            <consortium name="The Broad Institute Genomics Platform"/>
            <consortium name="The Broad Institute Genome Sequencing Center for Infectious Disease"/>
            <person name="Wu L."/>
            <person name="Ma J."/>
        </authorList>
    </citation>
    <scope>NUCLEOTIDE SEQUENCE [LARGE SCALE GENOMIC DNA]</scope>
    <source>
        <strain evidence="4">JCM 17939</strain>
    </source>
</reference>
<keyword evidence="2" id="KW-1133">Transmembrane helix</keyword>
<sequence>MDRRHNGPSQGWDGQQPAAWSGGRPPEGQPSPGWNGGHPPVPDGPQGWNGGGPPGGQPAPGWNGGGPPDAQRAPGWNGGPPGGQPSPGWNGGAPPGGQPSPEWDGGGPSGGQPAGWNGGPPPDAPYDPNADPEGDPGEAPRRPRPSFRLPAIKTPARLAQRDKGPGTVPATAYFLAAGVVLVVALMAVAGLVVLLHDDSKPAAPQPGGLAAGGPLPSVYSAASSTDVFAPIAKRTADPSPLTENEVFDKKTIADKESKASLKLTESKLDARCSDAVWGQALVRRLQQAGCTQVARGVYADKRFMAMVAIFNVADSTVADKVVAAADPQSGEGFARPPSDEAAFGQGFSTARGVAMGHYAVITWVRRADGTGSETDPKLLSLLVTVGPPPAIVGRVADQGQKN</sequence>
<feature type="transmembrane region" description="Helical" evidence="2">
    <location>
        <begin position="170"/>
        <end position="195"/>
    </location>
</feature>
<proteinExistence type="predicted"/>
<dbReference type="EMBL" id="BAABHK010000003">
    <property type="protein sequence ID" value="GAA4624969.1"/>
    <property type="molecule type" value="Genomic_DNA"/>
</dbReference>